<keyword evidence="4 7" id="KW-0732">Signal</keyword>
<dbReference type="GO" id="GO:0048046">
    <property type="term" value="C:apoplast"/>
    <property type="evidence" value="ECO:0007669"/>
    <property type="project" value="UniProtKB-SubCell"/>
</dbReference>
<evidence type="ECO:0000313" key="9">
    <source>
        <dbReference type="EMBL" id="KAK9724474.1"/>
    </source>
</evidence>
<feature type="domain" description="Pectinesterase inhibitor" evidence="8">
    <location>
        <begin position="37"/>
        <end position="194"/>
    </location>
</feature>
<gene>
    <name evidence="9" type="ORF">RND81_05G075200</name>
</gene>
<keyword evidence="5" id="KW-1015">Disulfide bond</keyword>
<dbReference type="GO" id="GO:0004857">
    <property type="term" value="F:enzyme inhibitor activity"/>
    <property type="evidence" value="ECO:0007669"/>
    <property type="project" value="InterPro"/>
</dbReference>
<dbReference type="NCBIfam" id="TIGR01614">
    <property type="entry name" value="PME_inhib"/>
    <property type="match status" value="1"/>
</dbReference>
<dbReference type="PANTHER" id="PTHR31080:SF117">
    <property type="entry name" value="PLANT INVERTASE_PECTIN METHYLESTERASE INHIBITOR SUPERFAMILY PROTEIN"/>
    <property type="match status" value="1"/>
</dbReference>
<dbReference type="SMART" id="SM00856">
    <property type="entry name" value="PMEI"/>
    <property type="match status" value="1"/>
</dbReference>
<feature type="chain" id="PRO_5043530888" description="Pectinesterase inhibitor domain-containing protein" evidence="7">
    <location>
        <begin position="28"/>
        <end position="203"/>
    </location>
</feature>
<dbReference type="PANTHER" id="PTHR31080">
    <property type="entry name" value="PECTINESTERASE INHIBITOR-LIKE"/>
    <property type="match status" value="1"/>
</dbReference>
<comment type="caution">
    <text evidence="9">The sequence shown here is derived from an EMBL/GenBank/DDBJ whole genome shotgun (WGS) entry which is preliminary data.</text>
</comment>
<dbReference type="Proteomes" id="UP001443914">
    <property type="component" value="Unassembled WGS sequence"/>
</dbReference>
<evidence type="ECO:0000259" key="8">
    <source>
        <dbReference type="SMART" id="SM00856"/>
    </source>
</evidence>
<comment type="subcellular location">
    <subcellularLocation>
        <location evidence="1">Secreted</location>
        <location evidence="1">Extracellular space</location>
        <location evidence="1">Apoplast</location>
    </subcellularLocation>
</comment>
<dbReference type="InterPro" id="IPR051955">
    <property type="entry name" value="PME_Inhibitor"/>
</dbReference>
<dbReference type="Pfam" id="PF04043">
    <property type="entry name" value="PMEI"/>
    <property type="match status" value="1"/>
</dbReference>
<evidence type="ECO:0000256" key="7">
    <source>
        <dbReference type="SAM" id="SignalP"/>
    </source>
</evidence>
<evidence type="ECO:0000256" key="1">
    <source>
        <dbReference type="ARBA" id="ARBA00004271"/>
    </source>
</evidence>
<keyword evidence="10" id="KW-1185">Reference proteome</keyword>
<accession>A0AAW1KYI5</accession>
<evidence type="ECO:0000256" key="3">
    <source>
        <dbReference type="ARBA" id="ARBA00022525"/>
    </source>
</evidence>
<name>A0AAW1KYI5_SAPOF</name>
<feature type="signal peptide" evidence="7">
    <location>
        <begin position="1"/>
        <end position="27"/>
    </location>
</feature>
<dbReference type="InterPro" id="IPR006501">
    <property type="entry name" value="Pectinesterase_inhib_dom"/>
</dbReference>
<dbReference type="InterPro" id="IPR035513">
    <property type="entry name" value="Invertase/methylesterase_inhib"/>
</dbReference>
<proteinExistence type="inferred from homology"/>
<dbReference type="AlphaFoldDB" id="A0AAW1KYI5"/>
<evidence type="ECO:0000313" key="10">
    <source>
        <dbReference type="Proteomes" id="UP001443914"/>
    </source>
</evidence>
<keyword evidence="2" id="KW-0052">Apoplast</keyword>
<dbReference type="CDD" id="cd15798">
    <property type="entry name" value="PMEI-like_3"/>
    <property type="match status" value="1"/>
</dbReference>
<reference evidence="9" key="1">
    <citation type="submission" date="2024-03" db="EMBL/GenBank/DDBJ databases">
        <title>WGS assembly of Saponaria officinalis var. Norfolk2.</title>
        <authorList>
            <person name="Jenkins J."/>
            <person name="Shu S."/>
            <person name="Grimwood J."/>
            <person name="Barry K."/>
            <person name="Goodstein D."/>
            <person name="Schmutz J."/>
            <person name="Leebens-Mack J."/>
            <person name="Osbourn A."/>
        </authorList>
    </citation>
    <scope>NUCLEOTIDE SEQUENCE [LARGE SCALE GENOMIC DNA]</scope>
    <source>
        <strain evidence="9">JIC</strain>
    </source>
</reference>
<protein>
    <recommendedName>
        <fullName evidence="8">Pectinesterase inhibitor domain-containing protein</fullName>
    </recommendedName>
</protein>
<dbReference type="SUPFAM" id="SSF101148">
    <property type="entry name" value="Plant invertase/pectin methylesterase inhibitor"/>
    <property type="match status" value="1"/>
</dbReference>
<dbReference type="EMBL" id="JBDFQZ010000005">
    <property type="protein sequence ID" value="KAK9724474.1"/>
    <property type="molecule type" value="Genomic_DNA"/>
</dbReference>
<evidence type="ECO:0000256" key="2">
    <source>
        <dbReference type="ARBA" id="ARBA00022523"/>
    </source>
</evidence>
<evidence type="ECO:0000256" key="5">
    <source>
        <dbReference type="ARBA" id="ARBA00023157"/>
    </source>
</evidence>
<dbReference type="Gene3D" id="1.20.140.40">
    <property type="entry name" value="Invertase/pectin methylesterase inhibitor family protein"/>
    <property type="match status" value="1"/>
</dbReference>
<evidence type="ECO:0000256" key="6">
    <source>
        <dbReference type="ARBA" id="ARBA00038471"/>
    </source>
</evidence>
<dbReference type="FunFam" id="1.20.140.40:FF:000006">
    <property type="entry name" value="Pectinesterase inhibitor 3"/>
    <property type="match status" value="1"/>
</dbReference>
<keyword evidence="3" id="KW-0964">Secreted</keyword>
<comment type="similarity">
    <text evidence="6">Belongs to the PMEI family.</text>
</comment>
<sequence length="203" mass="22384">METSTSRNFLILLAILTIMSKFTQILAIQRTTTTTTIYTDFLKTSCKTTTYPDLCYNSLLTHTSDIQTSPQLLANAALSVTLDMARTTYASISTLSKGLGVRPREAGPMRDCLEVLDDTIDQLRNSIIEMGELKDCKNFRMLISDVQTWVSAALTNEGTCMDGFGGKYMNGSLKTKIRSKIMVICHLTSNSLALINSFATLHG</sequence>
<organism evidence="9 10">
    <name type="scientific">Saponaria officinalis</name>
    <name type="common">Common soapwort</name>
    <name type="synonym">Lychnis saponaria</name>
    <dbReference type="NCBI Taxonomy" id="3572"/>
    <lineage>
        <taxon>Eukaryota</taxon>
        <taxon>Viridiplantae</taxon>
        <taxon>Streptophyta</taxon>
        <taxon>Embryophyta</taxon>
        <taxon>Tracheophyta</taxon>
        <taxon>Spermatophyta</taxon>
        <taxon>Magnoliopsida</taxon>
        <taxon>eudicotyledons</taxon>
        <taxon>Gunneridae</taxon>
        <taxon>Pentapetalae</taxon>
        <taxon>Caryophyllales</taxon>
        <taxon>Caryophyllaceae</taxon>
        <taxon>Caryophylleae</taxon>
        <taxon>Saponaria</taxon>
    </lineage>
</organism>
<evidence type="ECO:0000256" key="4">
    <source>
        <dbReference type="ARBA" id="ARBA00022729"/>
    </source>
</evidence>